<organism evidence="12 13">
    <name type="scientific">Discina gigas</name>
    <dbReference type="NCBI Taxonomy" id="1032678"/>
    <lineage>
        <taxon>Eukaryota</taxon>
        <taxon>Fungi</taxon>
        <taxon>Dikarya</taxon>
        <taxon>Ascomycota</taxon>
        <taxon>Pezizomycotina</taxon>
        <taxon>Pezizomycetes</taxon>
        <taxon>Pezizales</taxon>
        <taxon>Discinaceae</taxon>
        <taxon>Discina</taxon>
    </lineage>
</organism>
<feature type="transmembrane region" description="Helical" evidence="11">
    <location>
        <begin position="297"/>
        <end position="315"/>
    </location>
</feature>
<dbReference type="PANTHER" id="PTHR10778">
    <property type="entry name" value="SOLUTE CARRIER FAMILY 35 MEMBER B"/>
    <property type="match status" value="1"/>
</dbReference>
<sequence length="391" mass="42735">MTRRKPSSSTNANRNPNPNPNPNSTNKDPITAVADSVAHSAEEAKDHGSSIFQLVICVGGIYASFLTWALLQERITTTTYGPDKIIFRATLVLNTVQSLFAALTGYVYFRYSNSSPSSTARVFPTLSISLRLLLVSITQSLASPFGYASLRHIDYITYILAKSCKLLPVMFLHVTLFRRKYPIYKYAVVALVTAGVAVFTLYPANPKTPKKTRAGDTEKNVMWGMFLLSVNLLFDGLTNTIQDDIFARTPKGVVSGPQMMTALNTLSSVLTLSYLLLNPWSTELTDALMFVTQHPKIALDILGFAVCGGLGQVFIFHTLSKFGSLVLVTVTVTRKMLSMIFSVVAFGHSLSGMQWLGVGLVFGGVGAEAEMKRQGEVAKRRAKEAAHGKKE</sequence>
<evidence type="ECO:0000256" key="4">
    <source>
        <dbReference type="ARBA" id="ARBA00022597"/>
    </source>
</evidence>
<gene>
    <name evidence="12" type="primary">HUT1</name>
    <name evidence="12" type="ORF">Q9L58_008118</name>
</gene>
<dbReference type="Proteomes" id="UP001447188">
    <property type="component" value="Unassembled WGS sequence"/>
</dbReference>
<name>A0ABR3GAK7_9PEZI</name>
<dbReference type="SUPFAM" id="SSF103481">
    <property type="entry name" value="Multidrug resistance efflux transporter EmrE"/>
    <property type="match status" value="1"/>
</dbReference>
<keyword evidence="6" id="KW-0256">Endoplasmic reticulum</keyword>
<feature type="transmembrane region" description="Helical" evidence="11">
    <location>
        <begin position="155"/>
        <end position="176"/>
    </location>
</feature>
<evidence type="ECO:0000256" key="8">
    <source>
        <dbReference type="ARBA" id="ARBA00023136"/>
    </source>
</evidence>
<comment type="similarity">
    <text evidence="2">Belongs to the nucleotide-sugar transporter family. SLC35B subfamily.</text>
</comment>
<evidence type="ECO:0000256" key="10">
    <source>
        <dbReference type="SAM" id="MobiDB-lite"/>
    </source>
</evidence>
<feature type="transmembrane region" description="Helical" evidence="11">
    <location>
        <begin position="91"/>
        <end position="109"/>
    </location>
</feature>
<accession>A0ABR3GAK7</accession>
<dbReference type="InterPro" id="IPR013657">
    <property type="entry name" value="SCL35B1-4/HUT1"/>
</dbReference>
<evidence type="ECO:0000256" key="9">
    <source>
        <dbReference type="ARBA" id="ARBA00041103"/>
    </source>
</evidence>
<protein>
    <recommendedName>
        <fullName evidence="9">UDP-galactose transporter homolog 1</fullName>
    </recommendedName>
</protein>
<keyword evidence="3" id="KW-0813">Transport</keyword>
<evidence type="ECO:0000256" key="5">
    <source>
        <dbReference type="ARBA" id="ARBA00022692"/>
    </source>
</evidence>
<dbReference type="EMBL" id="JBBBZM010000142">
    <property type="protein sequence ID" value="KAL0632960.1"/>
    <property type="molecule type" value="Genomic_DNA"/>
</dbReference>
<feature type="transmembrane region" description="Helical" evidence="11">
    <location>
        <begin position="51"/>
        <end position="71"/>
    </location>
</feature>
<reference evidence="12 13" key="1">
    <citation type="submission" date="2024-02" db="EMBL/GenBank/DDBJ databases">
        <title>Discinaceae phylogenomics.</title>
        <authorList>
            <person name="Dirks A.C."/>
            <person name="James T.Y."/>
        </authorList>
    </citation>
    <scope>NUCLEOTIDE SEQUENCE [LARGE SCALE GENOMIC DNA]</scope>
    <source>
        <strain evidence="12 13">ACD0624</strain>
    </source>
</reference>
<evidence type="ECO:0000256" key="1">
    <source>
        <dbReference type="ARBA" id="ARBA00004477"/>
    </source>
</evidence>
<keyword evidence="13" id="KW-1185">Reference proteome</keyword>
<dbReference type="PANTHER" id="PTHR10778:SF10">
    <property type="entry name" value="SOLUTE CARRIER FAMILY 35 MEMBER B1"/>
    <property type="match status" value="1"/>
</dbReference>
<comment type="caution">
    <text evidence="12">The sequence shown here is derived from an EMBL/GenBank/DDBJ whole genome shotgun (WGS) entry which is preliminary data.</text>
</comment>
<evidence type="ECO:0000313" key="12">
    <source>
        <dbReference type="EMBL" id="KAL0632960.1"/>
    </source>
</evidence>
<keyword evidence="7 11" id="KW-1133">Transmembrane helix</keyword>
<dbReference type="InterPro" id="IPR037185">
    <property type="entry name" value="EmrE-like"/>
</dbReference>
<evidence type="ECO:0000256" key="11">
    <source>
        <dbReference type="SAM" id="Phobius"/>
    </source>
</evidence>
<evidence type="ECO:0000256" key="7">
    <source>
        <dbReference type="ARBA" id="ARBA00022989"/>
    </source>
</evidence>
<feature type="transmembrane region" description="Helical" evidence="11">
    <location>
        <begin position="259"/>
        <end position="277"/>
    </location>
</feature>
<evidence type="ECO:0000256" key="2">
    <source>
        <dbReference type="ARBA" id="ARBA00010694"/>
    </source>
</evidence>
<feature type="compositionally biased region" description="Low complexity" evidence="10">
    <location>
        <begin position="7"/>
        <end position="26"/>
    </location>
</feature>
<keyword evidence="5 11" id="KW-0812">Transmembrane</keyword>
<feature type="region of interest" description="Disordered" evidence="10">
    <location>
        <begin position="1"/>
        <end position="29"/>
    </location>
</feature>
<evidence type="ECO:0000256" key="6">
    <source>
        <dbReference type="ARBA" id="ARBA00022824"/>
    </source>
</evidence>
<evidence type="ECO:0000256" key="3">
    <source>
        <dbReference type="ARBA" id="ARBA00022448"/>
    </source>
</evidence>
<feature type="transmembrane region" description="Helical" evidence="11">
    <location>
        <begin position="130"/>
        <end position="149"/>
    </location>
</feature>
<dbReference type="Pfam" id="PF08449">
    <property type="entry name" value="UAA"/>
    <property type="match status" value="1"/>
</dbReference>
<feature type="transmembrane region" description="Helical" evidence="11">
    <location>
        <begin position="221"/>
        <end position="238"/>
    </location>
</feature>
<proteinExistence type="inferred from homology"/>
<keyword evidence="8 11" id="KW-0472">Membrane</keyword>
<keyword evidence="4" id="KW-0762">Sugar transport</keyword>
<feature type="transmembrane region" description="Helical" evidence="11">
    <location>
        <begin position="183"/>
        <end position="201"/>
    </location>
</feature>
<comment type="subcellular location">
    <subcellularLocation>
        <location evidence="1">Endoplasmic reticulum membrane</location>
        <topology evidence="1">Multi-pass membrane protein</topology>
    </subcellularLocation>
</comment>
<evidence type="ECO:0000313" key="13">
    <source>
        <dbReference type="Proteomes" id="UP001447188"/>
    </source>
</evidence>